<feature type="transmembrane region" description="Helical" evidence="7">
    <location>
        <begin position="189"/>
        <end position="209"/>
    </location>
</feature>
<geneLocation type="plasmid" evidence="9">
    <name>pemeittgr7c</name>
</geneLocation>
<feature type="transmembrane region" description="Helical" evidence="7">
    <location>
        <begin position="106"/>
        <end position="127"/>
    </location>
</feature>
<evidence type="ECO:0000256" key="4">
    <source>
        <dbReference type="ARBA" id="ARBA00022692"/>
    </source>
</evidence>
<evidence type="ECO:0000256" key="6">
    <source>
        <dbReference type="ARBA" id="ARBA00023136"/>
    </source>
</evidence>
<name>A0A859QS74_9HYPH</name>
<keyword evidence="9" id="KW-1185">Reference proteome</keyword>
<feature type="transmembrane region" description="Helical" evidence="7">
    <location>
        <begin position="147"/>
        <end position="169"/>
    </location>
</feature>
<organism evidence="8 9">
    <name type="scientific">Sinorhizobium mexicanum</name>
    <dbReference type="NCBI Taxonomy" id="375549"/>
    <lineage>
        <taxon>Bacteria</taxon>
        <taxon>Pseudomonadati</taxon>
        <taxon>Pseudomonadota</taxon>
        <taxon>Alphaproteobacteria</taxon>
        <taxon>Hyphomicrobiales</taxon>
        <taxon>Rhizobiaceae</taxon>
        <taxon>Sinorhizobium/Ensifer group</taxon>
        <taxon>Sinorhizobium</taxon>
    </lineage>
</organism>
<dbReference type="InterPro" id="IPR052518">
    <property type="entry name" value="CHR_Transporter"/>
</dbReference>
<keyword evidence="8" id="KW-0614">Plasmid</keyword>
<evidence type="ECO:0000313" key="9">
    <source>
        <dbReference type="Proteomes" id="UP000510721"/>
    </source>
</evidence>
<evidence type="ECO:0000313" key="8">
    <source>
        <dbReference type="EMBL" id="QLL65560.1"/>
    </source>
</evidence>
<accession>A0A859QS74</accession>
<evidence type="ECO:0000256" key="7">
    <source>
        <dbReference type="SAM" id="Phobius"/>
    </source>
</evidence>
<keyword evidence="3" id="KW-1003">Cell membrane</keyword>
<dbReference type="KEGG" id="emx:FKV68_30045"/>
<comment type="similarity">
    <text evidence="2">Belongs to the chromate ion transporter (CHR) (TC 2.A.51) family.</text>
</comment>
<dbReference type="Proteomes" id="UP000510721">
    <property type="component" value="Plasmid pEmeITTGR7c"/>
</dbReference>
<dbReference type="InterPro" id="IPR003370">
    <property type="entry name" value="Chromate_transpt"/>
</dbReference>
<protein>
    <submittedName>
        <fullName evidence="8">Chromate transporter</fullName>
    </submittedName>
</protein>
<dbReference type="AlphaFoldDB" id="A0A859QS74"/>
<dbReference type="Pfam" id="PF02417">
    <property type="entry name" value="Chromate_transp"/>
    <property type="match status" value="1"/>
</dbReference>
<evidence type="ECO:0000256" key="3">
    <source>
        <dbReference type="ARBA" id="ARBA00022475"/>
    </source>
</evidence>
<gene>
    <name evidence="8" type="ORF">FKV68_30045</name>
</gene>
<proteinExistence type="inferred from homology"/>
<feature type="transmembrane region" description="Helical" evidence="7">
    <location>
        <begin position="37"/>
        <end position="59"/>
    </location>
</feature>
<keyword evidence="5 7" id="KW-1133">Transmembrane helix</keyword>
<reference evidence="8 9" key="1">
    <citation type="submission" date="2019-06" db="EMBL/GenBank/DDBJ databases">
        <title>Complete genome sequence of Ensifer mexicanus ITTG R7 isolated from nodules of Acacia angustissima (Mill.) Kuntze.</title>
        <authorList>
            <person name="Rincon-Rosales R."/>
            <person name="Rogel M.A."/>
            <person name="Guerrero G."/>
            <person name="Rincon-Molina C.I."/>
            <person name="Lopez-Lopez A."/>
            <person name="Martinez-Romero E."/>
        </authorList>
    </citation>
    <scope>NUCLEOTIDE SEQUENCE [LARGE SCALE GENOMIC DNA]</scope>
    <source>
        <strain evidence="8 9">ITTG R7</strain>
        <plasmid evidence="9">pemeittgr7c</plasmid>
    </source>
</reference>
<dbReference type="GO" id="GO:0015109">
    <property type="term" value="F:chromate transmembrane transporter activity"/>
    <property type="evidence" value="ECO:0007669"/>
    <property type="project" value="InterPro"/>
</dbReference>
<keyword evidence="6 7" id="KW-0472">Membrane</keyword>
<evidence type="ECO:0000256" key="5">
    <source>
        <dbReference type="ARBA" id="ARBA00022989"/>
    </source>
</evidence>
<dbReference type="PANTHER" id="PTHR43663:SF1">
    <property type="entry name" value="CHROMATE TRANSPORTER"/>
    <property type="match status" value="1"/>
</dbReference>
<evidence type="ECO:0000256" key="2">
    <source>
        <dbReference type="ARBA" id="ARBA00005262"/>
    </source>
</evidence>
<dbReference type="GO" id="GO:0005886">
    <property type="term" value="C:plasma membrane"/>
    <property type="evidence" value="ECO:0007669"/>
    <property type="project" value="UniProtKB-SubCell"/>
</dbReference>
<dbReference type="EMBL" id="CP041241">
    <property type="protein sequence ID" value="QLL65560.1"/>
    <property type="molecule type" value="Genomic_DNA"/>
</dbReference>
<evidence type="ECO:0000256" key="1">
    <source>
        <dbReference type="ARBA" id="ARBA00004651"/>
    </source>
</evidence>
<sequence length="210" mass="21919">MASCAGRSLPSLRAAFPSAWPRRSGSNGRNRVVDEKLLNLILLCIPLSLVSFGGGQTIVASLQHQTVDVLHLLNGPQFTDLYAISRAAPGPGTLIVALIGWEVSGLWGAILATLAIFIPSSILLCILGSYWQRHRRSAWAIAAEKGLAPVAVGLIFAGVFAVAQSARFTPLELATSLGAGAVLLTTKTGPYPVLAVVGVSYFLLSLGGMA</sequence>
<comment type="subcellular location">
    <subcellularLocation>
        <location evidence="1">Cell membrane</location>
        <topology evidence="1">Multi-pass membrane protein</topology>
    </subcellularLocation>
</comment>
<dbReference type="PANTHER" id="PTHR43663">
    <property type="entry name" value="CHROMATE TRANSPORT PROTEIN-RELATED"/>
    <property type="match status" value="1"/>
</dbReference>
<keyword evidence="4 7" id="KW-0812">Transmembrane</keyword>